<name>A0A4Y2KC85_ARAVE</name>
<dbReference type="AlphaFoldDB" id="A0A4Y2KC85"/>
<gene>
    <name evidence="1" type="ORF">AVEN_29453_1</name>
</gene>
<organism evidence="1 2">
    <name type="scientific">Araneus ventricosus</name>
    <name type="common">Orbweaver spider</name>
    <name type="synonym">Epeira ventricosa</name>
    <dbReference type="NCBI Taxonomy" id="182803"/>
    <lineage>
        <taxon>Eukaryota</taxon>
        <taxon>Metazoa</taxon>
        <taxon>Ecdysozoa</taxon>
        <taxon>Arthropoda</taxon>
        <taxon>Chelicerata</taxon>
        <taxon>Arachnida</taxon>
        <taxon>Araneae</taxon>
        <taxon>Araneomorphae</taxon>
        <taxon>Entelegynae</taxon>
        <taxon>Araneoidea</taxon>
        <taxon>Araneidae</taxon>
        <taxon>Araneus</taxon>
    </lineage>
</organism>
<dbReference type="EMBL" id="BGPR01004457">
    <property type="protein sequence ID" value="GBM99887.1"/>
    <property type="molecule type" value="Genomic_DNA"/>
</dbReference>
<protein>
    <submittedName>
        <fullName evidence="1">Uncharacterized protein</fullName>
    </submittedName>
</protein>
<dbReference type="Proteomes" id="UP000499080">
    <property type="component" value="Unassembled WGS sequence"/>
</dbReference>
<reference evidence="1 2" key="1">
    <citation type="journal article" date="2019" name="Sci. Rep.">
        <title>Orb-weaving spider Araneus ventricosus genome elucidates the spidroin gene catalogue.</title>
        <authorList>
            <person name="Kono N."/>
            <person name="Nakamura H."/>
            <person name="Ohtoshi R."/>
            <person name="Moran D.A.P."/>
            <person name="Shinohara A."/>
            <person name="Yoshida Y."/>
            <person name="Fujiwara M."/>
            <person name="Mori M."/>
            <person name="Tomita M."/>
            <person name="Arakawa K."/>
        </authorList>
    </citation>
    <scope>NUCLEOTIDE SEQUENCE [LARGE SCALE GENOMIC DNA]</scope>
</reference>
<proteinExistence type="predicted"/>
<evidence type="ECO:0000313" key="1">
    <source>
        <dbReference type="EMBL" id="GBM99887.1"/>
    </source>
</evidence>
<keyword evidence="2" id="KW-1185">Reference proteome</keyword>
<sequence length="96" mass="11029">MTSATARPKSYIRHFTGVNFRMEQSTWGRKRNEQTLRVRSLSSADSVKEASSNSVIILVKLGPDTIHFRRPASFSKVPITPPWLSIFLLFCSWKWS</sequence>
<evidence type="ECO:0000313" key="2">
    <source>
        <dbReference type="Proteomes" id="UP000499080"/>
    </source>
</evidence>
<comment type="caution">
    <text evidence="1">The sequence shown here is derived from an EMBL/GenBank/DDBJ whole genome shotgun (WGS) entry which is preliminary data.</text>
</comment>
<accession>A0A4Y2KC85</accession>